<dbReference type="InterPro" id="IPR011990">
    <property type="entry name" value="TPR-like_helical_dom_sf"/>
</dbReference>
<dbReference type="Pfam" id="PF12854">
    <property type="entry name" value="PPR_1"/>
    <property type="match status" value="1"/>
</dbReference>
<reference evidence="7" key="1">
    <citation type="journal article" date="2021" name="Nat. Commun.">
        <title>The genetic basis of cytoplasmic male sterility and fertility restoration in wheat.</title>
        <authorList>
            <person name="Melonek J."/>
            <person name="Duarte J."/>
            <person name="Martin J."/>
            <person name="Beuf L."/>
            <person name="Murigneux A."/>
            <person name="Varenne P."/>
            <person name="Comadran J."/>
            <person name="Specel S."/>
            <person name="Levadoux S."/>
            <person name="Bernath-Levin K."/>
            <person name="Torney F."/>
            <person name="Pichon J.-P."/>
            <person name="Perez P."/>
            <person name="Small I."/>
        </authorList>
    </citation>
    <scope>NUCLEOTIDE SEQUENCE</scope>
    <source>
        <strain evidence="4">FIELDER.NODE_224_length_1227_cov_154.334</strain>
        <strain evidence="5">Primepii.300k_Assembly_211</strain>
        <strain evidence="6">R0934F.300k_Assembly_205</strain>
        <strain evidence="7">R197.300k_Assembly_206</strain>
    </source>
</reference>
<evidence type="ECO:0000256" key="3">
    <source>
        <dbReference type="PROSITE-ProRule" id="PRU00708"/>
    </source>
</evidence>
<sequence>MGSGVLPVAHTGGGSGGGTSISLILSWLLCTLPHLYMYWPLTLGKAYLLTYPTIGTGVQPNTVVYHSLVQGLCTHGDLAKAEELVSEMMNKGIARPNKSLASSFLYHYSISGSIRRVGANPAYIRVSICQHISVCDNPAETIRCSCHPSF</sequence>
<name>A0A7S5VAY2_WHEAT</name>
<evidence type="ECO:0000256" key="1">
    <source>
        <dbReference type="ARBA" id="ARBA00022737"/>
    </source>
</evidence>
<dbReference type="Gene3D" id="1.25.40.10">
    <property type="entry name" value="Tetratricopeptide repeat domain"/>
    <property type="match status" value="1"/>
</dbReference>
<evidence type="ECO:0000313" key="5">
    <source>
        <dbReference type="EMBL" id="QIP66528.1"/>
    </source>
</evidence>
<dbReference type="AlphaFoldDB" id="A0A7S5VAY2"/>
<feature type="repeat" description="PPR" evidence="3">
    <location>
        <begin position="61"/>
        <end position="95"/>
    </location>
</feature>
<dbReference type="NCBIfam" id="TIGR00756">
    <property type="entry name" value="PPR"/>
    <property type="match status" value="1"/>
</dbReference>
<dbReference type="PROSITE" id="PS51375">
    <property type="entry name" value="PPR"/>
    <property type="match status" value="1"/>
</dbReference>
<dbReference type="EMBL" id="MT015188">
    <property type="protein sequence ID" value="QIP66829.1"/>
    <property type="molecule type" value="Genomic_DNA"/>
</dbReference>
<dbReference type="EMBL" id="MT015000">
    <property type="protein sequence ID" value="QIP66731.1"/>
    <property type="molecule type" value="Genomic_DNA"/>
</dbReference>
<keyword evidence="1" id="KW-0677">Repeat</keyword>
<proteinExistence type="predicted"/>
<evidence type="ECO:0000313" key="7">
    <source>
        <dbReference type="EMBL" id="QIP66829.1"/>
    </source>
</evidence>
<dbReference type="InterPro" id="IPR002885">
    <property type="entry name" value="PPR_rpt"/>
</dbReference>
<evidence type="ECO:0000313" key="4">
    <source>
        <dbReference type="EMBL" id="QIP66424.1"/>
    </source>
</evidence>
<organism evidence="7">
    <name type="scientific">Triticum aestivum</name>
    <name type="common">Wheat</name>
    <dbReference type="NCBI Taxonomy" id="4565"/>
    <lineage>
        <taxon>Eukaryota</taxon>
        <taxon>Viridiplantae</taxon>
        <taxon>Streptophyta</taxon>
        <taxon>Embryophyta</taxon>
        <taxon>Tracheophyta</taxon>
        <taxon>Spermatophyta</taxon>
        <taxon>Magnoliopsida</taxon>
        <taxon>Liliopsida</taxon>
        <taxon>Poales</taxon>
        <taxon>Poaceae</taxon>
        <taxon>BOP clade</taxon>
        <taxon>Pooideae</taxon>
        <taxon>Triticodae</taxon>
        <taxon>Triticeae</taxon>
        <taxon>Triticinae</taxon>
        <taxon>Triticum</taxon>
    </lineage>
</organism>
<evidence type="ECO:0000256" key="2">
    <source>
        <dbReference type="ARBA" id="ARBA00022946"/>
    </source>
</evidence>
<dbReference type="EMBL" id="MT014450">
    <property type="protein sequence ID" value="QIP66424.1"/>
    <property type="molecule type" value="Genomic_DNA"/>
</dbReference>
<accession>A0A7S5VAY2</accession>
<protein>
    <submittedName>
        <fullName evidence="7">Restorer of fertility-like protein</fullName>
    </submittedName>
</protein>
<dbReference type="EMBL" id="MT014631">
    <property type="protein sequence ID" value="QIP66528.1"/>
    <property type="molecule type" value="Genomic_DNA"/>
</dbReference>
<evidence type="ECO:0000313" key="6">
    <source>
        <dbReference type="EMBL" id="QIP66731.1"/>
    </source>
</evidence>
<keyword evidence="2" id="KW-0809">Transit peptide</keyword>